<dbReference type="PANTHER" id="PTHR23501:SF177">
    <property type="entry name" value="MAJOR FACILITATOR SUPERFAMILY (MFS) PROFILE DOMAIN-CONTAINING PROTEIN-RELATED"/>
    <property type="match status" value="1"/>
</dbReference>
<dbReference type="GO" id="GO:0005886">
    <property type="term" value="C:plasma membrane"/>
    <property type="evidence" value="ECO:0007669"/>
    <property type="project" value="TreeGrafter"/>
</dbReference>
<feature type="transmembrane region" description="Helical" evidence="6">
    <location>
        <begin position="51"/>
        <end position="70"/>
    </location>
</feature>
<dbReference type="OrthoDB" id="10021397at2759"/>
<feature type="transmembrane region" description="Helical" evidence="6">
    <location>
        <begin position="122"/>
        <end position="141"/>
    </location>
</feature>
<comment type="subcellular location">
    <subcellularLocation>
        <location evidence="1">Membrane</location>
        <topology evidence="1">Multi-pass membrane protein</topology>
    </subcellularLocation>
</comment>
<dbReference type="PANTHER" id="PTHR23501">
    <property type="entry name" value="MAJOR FACILITATOR SUPERFAMILY"/>
    <property type="match status" value="1"/>
</dbReference>
<protein>
    <submittedName>
        <fullName evidence="8">MFS general substrate transporter</fullName>
    </submittedName>
</protein>
<evidence type="ECO:0000256" key="1">
    <source>
        <dbReference type="ARBA" id="ARBA00004141"/>
    </source>
</evidence>
<dbReference type="Gene3D" id="1.20.1250.20">
    <property type="entry name" value="MFS general substrate transporter like domains"/>
    <property type="match status" value="1"/>
</dbReference>
<organism evidence="8 9">
    <name type="scientific">Myriangium duriaei CBS 260.36</name>
    <dbReference type="NCBI Taxonomy" id="1168546"/>
    <lineage>
        <taxon>Eukaryota</taxon>
        <taxon>Fungi</taxon>
        <taxon>Dikarya</taxon>
        <taxon>Ascomycota</taxon>
        <taxon>Pezizomycotina</taxon>
        <taxon>Dothideomycetes</taxon>
        <taxon>Dothideomycetidae</taxon>
        <taxon>Myriangiales</taxon>
        <taxon>Myriangiaceae</taxon>
        <taxon>Myriangium</taxon>
    </lineage>
</organism>
<accession>A0A9P4J9K7</accession>
<keyword evidence="5 6" id="KW-0472">Membrane</keyword>
<dbReference type="InterPro" id="IPR036259">
    <property type="entry name" value="MFS_trans_sf"/>
</dbReference>
<keyword evidence="4 6" id="KW-1133">Transmembrane helix</keyword>
<name>A0A9P4J9K7_9PEZI</name>
<dbReference type="EMBL" id="ML996081">
    <property type="protein sequence ID" value="KAF2157838.1"/>
    <property type="molecule type" value="Genomic_DNA"/>
</dbReference>
<dbReference type="InterPro" id="IPR011701">
    <property type="entry name" value="MFS"/>
</dbReference>
<dbReference type="Proteomes" id="UP000799439">
    <property type="component" value="Unassembled WGS sequence"/>
</dbReference>
<evidence type="ECO:0000256" key="6">
    <source>
        <dbReference type="SAM" id="Phobius"/>
    </source>
</evidence>
<dbReference type="AlphaFoldDB" id="A0A9P4J9K7"/>
<gene>
    <name evidence="8" type="ORF">K461DRAFT_317870</name>
</gene>
<reference evidence="8" key="1">
    <citation type="journal article" date="2020" name="Stud. Mycol.">
        <title>101 Dothideomycetes genomes: a test case for predicting lifestyles and emergence of pathogens.</title>
        <authorList>
            <person name="Haridas S."/>
            <person name="Albert R."/>
            <person name="Binder M."/>
            <person name="Bloem J."/>
            <person name="Labutti K."/>
            <person name="Salamov A."/>
            <person name="Andreopoulos B."/>
            <person name="Baker S."/>
            <person name="Barry K."/>
            <person name="Bills G."/>
            <person name="Bluhm B."/>
            <person name="Cannon C."/>
            <person name="Castanera R."/>
            <person name="Culley D."/>
            <person name="Daum C."/>
            <person name="Ezra D."/>
            <person name="Gonzalez J."/>
            <person name="Henrissat B."/>
            <person name="Kuo A."/>
            <person name="Liang C."/>
            <person name="Lipzen A."/>
            <person name="Lutzoni F."/>
            <person name="Magnuson J."/>
            <person name="Mondo S."/>
            <person name="Nolan M."/>
            <person name="Ohm R."/>
            <person name="Pangilinan J."/>
            <person name="Park H.-J."/>
            <person name="Ramirez L."/>
            <person name="Alfaro M."/>
            <person name="Sun H."/>
            <person name="Tritt A."/>
            <person name="Yoshinaga Y."/>
            <person name="Zwiers L.-H."/>
            <person name="Turgeon B."/>
            <person name="Goodwin S."/>
            <person name="Spatafora J."/>
            <person name="Crous P."/>
            <person name="Grigoriev I."/>
        </authorList>
    </citation>
    <scope>NUCLEOTIDE SEQUENCE</scope>
    <source>
        <strain evidence="8">CBS 260.36</strain>
    </source>
</reference>
<dbReference type="PROSITE" id="PS50850">
    <property type="entry name" value="MFS"/>
    <property type="match status" value="1"/>
</dbReference>
<feature type="transmembrane region" description="Helical" evidence="6">
    <location>
        <begin position="179"/>
        <end position="201"/>
    </location>
</feature>
<feature type="transmembrane region" description="Helical" evidence="6">
    <location>
        <begin position="385"/>
        <end position="403"/>
    </location>
</feature>
<evidence type="ECO:0000256" key="5">
    <source>
        <dbReference type="ARBA" id="ARBA00023136"/>
    </source>
</evidence>
<dbReference type="PRINTS" id="PR01036">
    <property type="entry name" value="TCRTETB"/>
</dbReference>
<feature type="transmembrane region" description="Helical" evidence="6">
    <location>
        <begin position="523"/>
        <end position="543"/>
    </location>
</feature>
<feature type="domain" description="Major facilitator superfamily (MFS) profile" evidence="7">
    <location>
        <begin position="57"/>
        <end position="558"/>
    </location>
</feature>
<evidence type="ECO:0000313" key="9">
    <source>
        <dbReference type="Proteomes" id="UP000799439"/>
    </source>
</evidence>
<comment type="caution">
    <text evidence="8">The sequence shown here is derived from an EMBL/GenBank/DDBJ whole genome shotgun (WGS) entry which is preliminary data.</text>
</comment>
<evidence type="ECO:0000313" key="8">
    <source>
        <dbReference type="EMBL" id="KAF2157838.1"/>
    </source>
</evidence>
<keyword evidence="2" id="KW-0813">Transport</keyword>
<proteinExistence type="predicted"/>
<evidence type="ECO:0000256" key="2">
    <source>
        <dbReference type="ARBA" id="ARBA00022448"/>
    </source>
</evidence>
<evidence type="ECO:0000256" key="3">
    <source>
        <dbReference type="ARBA" id="ARBA00022692"/>
    </source>
</evidence>
<feature type="transmembrane region" description="Helical" evidence="6">
    <location>
        <begin position="277"/>
        <end position="297"/>
    </location>
</feature>
<dbReference type="GO" id="GO:0022857">
    <property type="term" value="F:transmembrane transporter activity"/>
    <property type="evidence" value="ECO:0007669"/>
    <property type="project" value="InterPro"/>
</dbReference>
<dbReference type="SUPFAM" id="SSF103473">
    <property type="entry name" value="MFS general substrate transporter"/>
    <property type="match status" value="1"/>
</dbReference>
<evidence type="ECO:0000256" key="4">
    <source>
        <dbReference type="ARBA" id="ARBA00022989"/>
    </source>
</evidence>
<feature type="transmembrane region" description="Helical" evidence="6">
    <location>
        <begin position="147"/>
        <end position="172"/>
    </location>
</feature>
<feature type="transmembrane region" description="Helical" evidence="6">
    <location>
        <begin position="318"/>
        <end position="339"/>
    </location>
</feature>
<dbReference type="Gene3D" id="1.20.1720.10">
    <property type="entry name" value="Multidrug resistance protein D"/>
    <property type="match status" value="1"/>
</dbReference>
<dbReference type="InterPro" id="IPR020846">
    <property type="entry name" value="MFS_dom"/>
</dbReference>
<feature type="transmembrane region" description="Helical" evidence="6">
    <location>
        <begin position="359"/>
        <end position="378"/>
    </location>
</feature>
<evidence type="ECO:0000259" key="7">
    <source>
        <dbReference type="PROSITE" id="PS50850"/>
    </source>
</evidence>
<sequence>MAAASIPRPGSGSDAIELRPIKETNDIGFNEDGSDQARSSATIDTSEYPSGWRLIAIVIGLVLSLFIAALDSTLLTTAIPSITDEFGSIKNIAWYGSAYQVTNTAFQPAWGKAYIYFPLKRVFLSSIVVFELGNVVAALASNSSIVILGRVVSGVGGGGVITGTFIMITVIANPRLRPAYMGIVGVTFGCASVIGPLLGGVLTDGPGWRWCFWVNLPIGGVAAVIMFLFFSAPHNPRTEMPIKTRLAHTDMIGALLVTGALSSFVMAMHYAGTFSFSSPNIIGSLAGFGVMAVAFVINEYLMSTKALIQPHLLRKKSILLNLLFSFFIAGVFFPLLYILPVQFQSVNNNSAAHSGIRMIPLVFGVSVLTMLSNSLLTVWRHFNPLLVFGTLVGTVGVVMIYTVDAATSNAAWTGFELLTAAGVGIVLQIPMIANHDLVGQDDIASVTSLTLFAENVGTALFVASSEAAFTTGLISSLRTNMPWMNPSTVVDTGVTQLRTVFKNPSELSGILQAYLDGCRISHIVSLGCGVATIVVSLFGAWPAGVKTLRARFKKPHST</sequence>
<keyword evidence="3 6" id="KW-0812">Transmembrane</keyword>
<dbReference type="Pfam" id="PF07690">
    <property type="entry name" value="MFS_1"/>
    <property type="match status" value="1"/>
</dbReference>
<keyword evidence="9" id="KW-1185">Reference proteome</keyword>
<feature type="transmembrane region" description="Helical" evidence="6">
    <location>
        <begin position="251"/>
        <end position="271"/>
    </location>
</feature>
<feature type="transmembrane region" description="Helical" evidence="6">
    <location>
        <begin position="207"/>
        <end position="230"/>
    </location>
</feature>